<dbReference type="InterPro" id="IPR003594">
    <property type="entry name" value="HATPase_dom"/>
</dbReference>
<dbReference type="InterPro" id="IPR004358">
    <property type="entry name" value="Sig_transdc_His_kin-like_C"/>
</dbReference>
<keyword evidence="7" id="KW-1133">Transmembrane helix</keyword>
<dbReference type="Pfam" id="PF22673">
    <property type="entry name" value="MCP-like_PDC_1"/>
    <property type="match status" value="1"/>
</dbReference>
<dbReference type="Proteomes" id="UP001058120">
    <property type="component" value="Chromosome"/>
</dbReference>
<dbReference type="SMART" id="SM00388">
    <property type="entry name" value="HisKA"/>
    <property type="match status" value="1"/>
</dbReference>
<dbReference type="SMART" id="SM00387">
    <property type="entry name" value="HATPase_c"/>
    <property type="match status" value="1"/>
</dbReference>
<dbReference type="EMBL" id="CP065938">
    <property type="protein sequence ID" value="UWX05232.1"/>
    <property type="molecule type" value="Genomic_DNA"/>
</dbReference>
<dbReference type="PANTHER" id="PTHR43047:SF66">
    <property type="entry name" value="HISKA"/>
    <property type="match status" value="1"/>
</dbReference>
<dbReference type="RefSeq" id="WP_334314800.1">
    <property type="nucleotide sequence ID" value="NZ_CP065938.1"/>
</dbReference>
<evidence type="ECO:0000313" key="10">
    <source>
        <dbReference type="EMBL" id="UWX05232.1"/>
    </source>
</evidence>
<dbReference type="Pfam" id="PF02518">
    <property type="entry name" value="HATPase_c"/>
    <property type="match status" value="1"/>
</dbReference>
<keyword evidence="7" id="KW-0472">Membrane</keyword>
<dbReference type="InterPro" id="IPR036890">
    <property type="entry name" value="HATPase_C_sf"/>
</dbReference>
<dbReference type="Gene3D" id="3.30.565.10">
    <property type="entry name" value="Histidine kinase-like ATPase, C-terminal domain"/>
    <property type="match status" value="1"/>
</dbReference>
<comment type="catalytic activity">
    <reaction evidence="1">
        <text>ATP + protein L-histidine = ADP + protein N-phospho-L-histidine.</text>
        <dbReference type="EC" id="2.7.13.3"/>
    </reaction>
</comment>
<dbReference type="Gene3D" id="1.10.287.130">
    <property type="match status" value="1"/>
</dbReference>
<feature type="domain" description="Response regulatory" evidence="9">
    <location>
        <begin position="712"/>
        <end position="833"/>
    </location>
</feature>
<name>A0ABY5Y1G1_9BACT</name>
<dbReference type="Pfam" id="PF00072">
    <property type="entry name" value="Response_reg"/>
    <property type="match status" value="1"/>
</dbReference>
<dbReference type="InterPro" id="IPR036097">
    <property type="entry name" value="HisK_dim/P_sf"/>
</dbReference>
<dbReference type="PRINTS" id="PR00344">
    <property type="entry name" value="BCTRLSENSOR"/>
</dbReference>
<proteinExistence type="predicted"/>
<dbReference type="PROSITE" id="PS50109">
    <property type="entry name" value="HIS_KIN"/>
    <property type="match status" value="1"/>
</dbReference>
<dbReference type="InterPro" id="IPR003661">
    <property type="entry name" value="HisK_dim/P_dom"/>
</dbReference>
<keyword evidence="3 6" id="KW-0597">Phosphoprotein</keyword>
<dbReference type="SUPFAM" id="SSF55874">
    <property type="entry name" value="ATPase domain of HSP90 chaperone/DNA topoisomerase II/histidine kinase"/>
    <property type="match status" value="1"/>
</dbReference>
<dbReference type="InterPro" id="IPR011006">
    <property type="entry name" value="CheY-like_superfamily"/>
</dbReference>
<evidence type="ECO:0000259" key="9">
    <source>
        <dbReference type="PROSITE" id="PS50110"/>
    </source>
</evidence>
<dbReference type="PROSITE" id="PS50110">
    <property type="entry name" value="RESPONSE_REGULATORY"/>
    <property type="match status" value="1"/>
</dbReference>
<keyword evidence="5" id="KW-0418">Kinase</keyword>
<evidence type="ECO:0000256" key="5">
    <source>
        <dbReference type="ARBA" id="ARBA00022777"/>
    </source>
</evidence>
<evidence type="ECO:0000256" key="2">
    <source>
        <dbReference type="ARBA" id="ARBA00012438"/>
    </source>
</evidence>
<dbReference type="Gene3D" id="3.30.450.20">
    <property type="entry name" value="PAS domain"/>
    <property type="match status" value="1"/>
</dbReference>
<keyword evidence="4" id="KW-0808">Transferase</keyword>
<dbReference type="CDD" id="cd18773">
    <property type="entry name" value="PDC1_HK_sensor"/>
    <property type="match status" value="1"/>
</dbReference>
<dbReference type="EC" id="2.7.13.3" evidence="2"/>
<keyword evidence="11" id="KW-1185">Reference proteome</keyword>
<gene>
    <name evidence="10" type="ORF">JBF11_07160</name>
</gene>
<feature type="transmembrane region" description="Helical" evidence="7">
    <location>
        <begin position="278"/>
        <end position="301"/>
    </location>
</feature>
<evidence type="ECO:0000256" key="3">
    <source>
        <dbReference type="ARBA" id="ARBA00022553"/>
    </source>
</evidence>
<evidence type="ECO:0000256" key="7">
    <source>
        <dbReference type="SAM" id="Phobius"/>
    </source>
</evidence>
<dbReference type="CDD" id="cd17546">
    <property type="entry name" value="REC_hyHK_CKI1_RcsC-like"/>
    <property type="match status" value="1"/>
</dbReference>
<feature type="modified residue" description="4-aspartylphosphate" evidence="6">
    <location>
        <position position="764"/>
    </location>
</feature>
<evidence type="ECO:0000256" key="6">
    <source>
        <dbReference type="PROSITE-ProRule" id="PRU00169"/>
    </source>
</evidence>
<organism evidence="10 11">
    <name type="scientific">Taurinivorans muris</name>
    <dbReference type="NCBI Taxonomy" id="2787751"/>
    <lineage>
        <taxon>Bacteria</taxon>
        <taxon>Pseudomonadati</taxon>
        <taxon>Thermodesulfobacteriota</taxon>
        <taxon>Desulfovibrionia</taxon>
        <taxon>Desulfovibrionales</taxon>
        <taxon>Desulfovibrionaceae</taxon>
        <taxon>Taurinivorans</taxon>
    </lineage>
</organism>
<dbReference type="CDD" id="cd00082">
    <property type="entry name" value="HisKA"/>
    <property type="match status" value="1"/>
</dbReference>
<dbReference type="InterPro" id="IPR005467">
    <property type="entry name" value="His_kinase_dom"/>
</dbReference>
<evidence type="ECO:0000259" key="8">
    <source>
        <dbReference type="PROSITE" id="PS50109"/>
    </source>
</evidence>
<dbReference type="Gene3D" id="3.40.50.2300">
    <property type="match status" value="1"/>
</dbReference>
<dbReference type="SUPFAM" id="SSF47384">
    <property type="entry name" value="Homodimeric domain of signal transducing histidine kinase"/>
    <property type="match status" value="1"/>
</dbReference>
<evidence type="ECO:0000256" key="4">
    <source>
        <dbReference type="ARBA" id="ARBA00022679"/>
    </source>
</evidence>
<sequence>MHSSSKQILLSYRSHIIMLIIYSIITFFGYVLVRTSLINNFTKIGKEVANFYAMEEEKSFSIYKALLNRISLLIDNTSGLPDKESWMEDIFTKINISKFDQNLELYAVIDDKFITGRGWEHFKDPDYQNAEWYQKAAAASDEIIFTDVYIDNFTHLPTITIAKSMENSNDVIALDISAENYSPPAKSSFLPHNSNYYLFGVNGNLFYFENDLGLDTGEITEHAEDIYTKIKNQTLTTDRYIIDPHGIKKLIFYAKTNDNLLVIVTIPHDTLLHELNQLLVVTLFIIFTLFLITFINIYFAYKTNKKYENITKTITFLGNIYYAIFLVDTARGTFITIKYPEDLINDFNKSNDYNDLIDVAKKTMEKSVAVEFSNSFSLENILKVAEEGTDEFGGEFKRILGNDFEWISIRMFLEHIKDNNTAILCFKKITQEKEVQMRQYELLTSAVDNAKKSEKARTDFFARMSHDMRTPLNGIIGYTELGINHSTTMEETKDYLNKIKLSSHQLLELVNYILELSRIEKGNVDETKTKINIREIITHCVQPFHSLALTEIRKFSVQFDIQNEYILAPAFKLIQILNNLLSNAFKYSNKGDNISVLLKQLQSKKEDQKQIKYQLIVKDTGRGMTKEFLEKIFIPYQRETMFGAKDILGTGLGMPIVQNIVTSLNGEINIDSELNVGTKVSVVIPFDISEEVSAPKDMVKINTNEINLEGVTVLLVEDNKVNMEIAQKLLTFKGMTVEKAWNGEEAVEAFIHSEENHFDIILMDLQMPKLNGLEAAVQIRHSSHPNAKTVPIVAVSANAFTEDIARSLQAGMNDHISKPLDIATLYQTIYTHTSCKEKK</sequence>
<keyword evidence="7" id="KW-0812">Transmembrane</keyword>
<protein>
    <recommendedName>
        <fullName evidence="2">histidine kinase</fullName>
        <ecNumber evidence="2">2.7.13.3</ecNumber>
    </recommendedName>
</protein>
<dbReference type="PANTHER" id="PTHR43047">
    <property type="entry name" value="TWO-COMPONENT HISTIDINE PROTEIN KINASE"/>
    <property type="match status" value="1"/>
</dbReference>
<evidence type="ECO:0000313" key="11">
    <source>
        <dbReference type="Proteomes" id="UP001058120"/>
    </source>
</evidence>
<dbReference type="InterPro" id="IPR001789">
    <property type="entry name" value="Sig_transdc_resp-reg_receiver"/>
</dbReference>
<reference evidence="10" key="1">
    <citation type="submission" date="2020-12" db="EMBL/GenBank/DDBJ databases">
        <title>Taurinivorans muris gen. nov., sp. nov., fundamental and realized metabolic niche of a ubiquitous sulfidogenic bacterium in the murine intestine.</title>
        <authorList>
            <person name="Ye H."/>
            <person name="Hanson B.T."/>
            <person name="Loy A."/>
        </authorList>
    </citation>
    <scope>NUCLEOTIDE SEQUENCE</scope>
    <source>
        <strain evidence="10">LT0009</strain>
    </source>
</reference>
<dbReference type="SMART" id="SM00448">
    <property type="entry name" value="REC"/>
    <property type="match status" value="1"/>
</dbReference>
<accession>A0ABY5Y1G1</accession>
<feature type="domain" description="Histidine kinase" evidence="8">
    <location>
        <begin position="463"/>
        <end position="688"/>
    </location>
</feature>
<evidence type="ECO:0000256" key="1">
    <source>
        <dbReference type="ARBA" id="ARBA00000085"/>
    </source>
</evidence>
<feature type="transmembrane region" description="Helical" evidence="7">
    <location>
        <begin position="12"/>
        <end position="33"/>
    </location>
</feature>
<dbReference type="Pfam" id="PF00512">
    <property type="entry name" value="HisKA"/>
    <property type="match status" value="1"/>
</dbReference>
<dbReference type="SUPFAM" id="SSF52172">
    <property type="entry name" value="CheY-like"/>
    <property type="match status" value="1"/>
</dbReference>